<feature type="compositionally biased region" description="Polar residues" evidence="1">
    <location>
        <begin position="433"/>
        <end position="445"/>
    </location>
</feature>
<name>A0A1M6NQC0_PSETH</name>
<sequence>MTAGIADGPLVSVAELLRREGRGPHAAPGPLRPRTHLSVEDLELLPPPPPRRSIRKVTVAASAFFAIGAVVGPSVLDDAALPRAEAERPAADAERARSALAQGGGSRSPLSTQFLPAGVEAVRLAGVVGDLDGPGDGSGATGASAFGATTRPGSPVAGSGLPGLLTPGTPGVGGSAPAAPGSGTPGAGAPGGLPAGTPVVPGLGGGTGGTGGSADTGGTGGSTVTVPLPGVETPPVGVGPVDVPLPVLPVIVPEVTVSPGGLSTPALSVGTNDGVGVATSPAAVTTPDIGTTGAQVGPLGLGPAEVVLPDIGVSGLGVGVDREGAQIVLPDLVISPTAVRTPDLSVAGSPIPLPDVELPEIAVEDLGKNPVKAVGTTVSDTVRGAGKTVGGVVEGVGGTVEGLGRAVTNLVGGGSATKASAGAAADEPDDTRTNTTKAESGSKGDSGTKAAEKDTAQKDTAQKETAQEETSSAKQERSAKPSGGLVQGLTGALADTVTGTTDAVGGLLDTVTGGDGS</sequence>
<feature type="compositionally biased region" description="Gly residues" evidence="1">
    <location>
        <begin position="183"/>
        <end position="194"/>
    </location>
</feature>
<feature type="compositionally biased region" description="Low complexity" evidence="1">
    <location>
        <begin position="416"/>
        <end position="425"/>
    </location>
</feature>
<dbReference type="Proteomes" id="UP000184363">
    <property type="component" value="Unassembled WGS sequence"/>
</dbReference>
<evidence type="ECO:0000313" key="2">
    <source>
        <dbReference type="EMBL" id="SHJ97806.1"/>
    </source>
</evidence>
<gene>
    <name evidence="2" type="ORF">SAMN05443637_101395</name>
</gene>
<reference evidence="2 3" key="1">
    <citation type="submission" date="2016-11" db="EMBL/GenBank/DDBJ databases">
        <authorList>
            <person name="Jaros S."/>
            <person name="Januszkiewicz K."/>
            <person name="Wedrychowicz H."/>
        </authorList>
    </citation>
    <scope>NUCLEOTIDE SEQUENCE [LARGE SCALE GENOMIC DNA]</scope>
    <source>
        <strain evidence="2 3">DSM 43832</strain>
    </source>
</reference>
<dbReference type="STRING" id="1848.SAMN05443637_101395"/>
<protein>
    <submittedName>
        <fullName evidence="2">Uncharacterized protein</fullName>
    </submittedName>
</protein>
<feature type="compositionally biased region" description="Basic and acidic residues" evidence="1">
    <location>
        <begin position="450"/>
        <end position="466"/>
    </location>
</feature>
<dbReference type="AlphaFoldDB" id="A0A1M6NQC0"/>
<feature type="compositionally biased region" description="Gly residues" evidence="1">
    <location>
        <begin position="202"/>
        <end position="220"/>
    </location>
</feature>
<feature type="region of interest" description="Disordered" evidence="1">
    <location>
        <begin position="498"/>
        <end position="517"/>
    </location>
</feature>
<feature type="compositionally biased region" description="Basic and acidic residues" evidence="1">
    <location>
        <begin position="86"/>
        <end position="97"/>
    </location>
</feature>
<organism evidence="2 3">
    <name type="scientific">Pseudonocardia thermophila</name>
    <dbReference type="NCBI Taxonomy" id="1848"/>
    <lineage>
        <taxon>Bacteria</taxon>
        <taxon>Bacillati</taxon>
        <taxon>Actinomycetota</taxon>
        <taxon>Actinomycetes</taxon>
        <taxon>Pseudonocardiales</taxon>
        <taxon>Pseudonocardiaceae</taxon>
        <taxon>Pseudonocardia</taxon>
    </lineage>
</organism>
<feature type="region of interest" description="Disordered" evidence="1">
    <location>
        <begin position="133"/>
        <end position="220"/>
    </location>
</feature>
<keyword evidence="3" id="KW-1185">Reference proteome</keyword>
<proteinExistence type="predicted"/>
<feature type="compositionally biased region" description="Low complexity" evidence="1">
    <location>
        <begin position="158"/>
        <end position="182"/>
    </location>
</feature>
<accession>A0A1M6NQC0</accession>
<feature type="region of interest" description="Disordered" evidence="1">
    <location>
        <begin position="86"/>
        <end position="112"/>
    </location>
</feature>
<feature type="region of interest" description="Disordered" evidence="1">
    <location>
        <begin position="415"/>
        <end position="487"/>
    </location>
</feature>
<feature type="compositionally biased region" description="Low complexity" evidence="1">
    <location>
        <begin position="141"/>
        <end position="150"/>
    </location>
</feature>
<evidence type="ECO:0000256" key="1">
    <source>
        <dbReference type="SAM" id="MobiDB-lite"/>
    </source>
</evidence>
<evidence type="ECO:0000313" key="3">
    <source>
        <dbReference type="Proteomes" id="UP000184363"/>
    </source>
</evidence>
<dbReference type="EMBL" id="FRAP01000001">
    <property type="protein sequence ID" value="SHJ97806.1"/>
    <property type="molecule type" value="Genomic_DNA"/>
</dbReference>